<proteinExistence type="predicted"/>
<dbReference type="Proteomes" id="UP000322139">
    <property type="component" value="Unassembled WGS sequence"/>
</dbReference>
<dbReference type="InterPro" id="IPR025847">
    <property type="entry name" value="MEDS_domain"/>
</dbReference>
<name>A0A5D4RBD5_9BACI</name>
<protein>
    <recommendedName>
        <fullName evidence="1">MEDS domain-containing protein</fullName>
    </recommendedName>
</protein>
<evidence type="ECO:0000259" key="1">
    <source>
        <dbReference type="Pfam" id="PF14417"/>
    </source>
</evidence>
<reference evidence="2 3" key="1">
    <citation type="submission" date="2019-08" db="EMBL/GenBank/DDBJ databases">
        <title>Bacillus genomes from the desert of Cuatro Cienegas, Coahuila.</title>
        <authorList>
            <person name="Olmedo-Alvarez G."/>
        </authorList>
    </citation>
    <scope>NUCLEOTIDE SEQUENCE [LARGE SCALE GENOMIC DNA]</scope>
    <source>
        <strain evidence="2 3">CH446_14T</strain>
    </source>
</reference>
<comment type="caution">
    <text evidence="2">The sequence shown here is derived from an EMBL/GenBank/DDBJ whole genome shotgun (WGS) entry which is preliminary data.</text>
</comment>
<dbReference type="AlphaFoldDB" id="A0A5D4RBD5"/>
<gene>
    <name evidence="2" type="ORF">FZD51_11790</name>
</gene>
<dbReference type="EMBL" id="VTER01000006">
    <property type="protein sequence ID" value="TYS47621.1"/>
    <property type="molecule type" value="Genomic_DNA"/>
</dbReference>
<dbReference type="RefSeq" id="WP_148974961.1">
    <property type="nucleotide sequence ID" value="NZ_JBNIKT010000001.1"/>
</dbReference>
<evidence type="ECO:0000313" key="3">
    <source>
        <dbReference type="Proteomes" id="UP000322139"/>
    </source>
</evidence>
<evidence type="ECO:0000313" key="2">
    <source>
        <dbReference type="EMBL" id="TYS47621.1"/>
    </source>
</evidence>
<accession>A0A5D4RBD5</accession>
<organism evidence="2 3">
    <name type="scientific">Bacillus infantis</name>
    <dbReference type="NCBI Taxonomy" id="324767"/>
    <lineage>
        <taxon>Bacteria</taxon>
        <taxon>Bacillati</taxon>
        <taxon>Bacillota</taxon>
        <taxon>Bacilli</taxon>
        <taxon>Bacillales</taxon>
        <taxon>Bacillaceae</taxon>
        <taxon>Bacillus</taxon>
    </lineage>
</organism>
<dbReference type="Pfam" id="PF14417">
    <property type="entry name" value="MEDS"/>
    <property type="match status" value="1"/>
</dbReference>
<sequence length="178" mass="20733">MKSTRVNEVNELQSLAKGHVLYFFRNQELYLSHVEEYIITGIKLNEYSVIIENDRLTSMIKHRLSKKLDDHCLQKVVFINNYDFYYAKGDFRVNSIFDYLPKVLDNYSEENAVVRSWAHVEWRDEEEISSKLLASEEEADAIVSDSRILSVCAYDSELASDDFKAGLLACHNYLLCDK</sequence>
<feature type="domain" description="MEDS" evidence="1">
    <location>
        <begin position="19"/>
        <end position="171"/>
    </location>
</feature>